<sequence>MRRWNVMEDIYELPGLIQMYQATGKAEYGERALEQTNRAILRQDGTLLSGPEAGACLFALKQTGKQEYRKAADLVFNRLVNGETAMPEAAMPFYAEYDTLFNKKAHYGEIAAYFEGKKAWSGREAAVLIDTIEKMSMEIYEYYRALCDLLKQAVRQKLPAEGPRPEVLLNEEEAWLGYAVLKACSLGVLNREKYGEAGLRIWRRFEVQQDKGEGFGNMLKAQYLIFEKN</sequence>
<dbReference type="HOGENOM" id="CLU_1118969_0_0_9"/>
<protein>
    <recommendedName>
        <fullName evidence="3">Glycosyl hydrolase family 88</fullName>
    </recommendedName>
</protein>
<dbReference type="GO" id="GO:0005975">
    <property type="term" value="P:carbohydrate metabolic process"/>
    <property type="evidence" value="ECO:0007669"/>
    <property type="project" value="InterPro"/>
</dbReference>
<name>D3AF88_9FIRM</name>
<dbReference type="Proteomes" id="UP000004968">
    <property type="component" value="Unassembled WGS sequence"/>
</dbReference>
<organism evidence="1 2">
    <name type="scientific">Hungatella hathewayi DSM 13479</name>
    <dbReference type="NCBI Taxonomy" id="566550"/>
    <lineage>
        <taxon>Bacteria</taxon>
        <taxon>Bacillati</taxon>
        <taxon>Bacillota</taxon>
        <taxon>Clostridia</taxon>
        <taxon>Lachnospirales</taxon>
        <taxon>Lachnospiraceae</taxon>
        <taxon>Hungatella</taxon>
    </lineage>
</organism>
<evidence type="ECO:0008006" key="3">
    <source>
        <dbReference type="Google" id="ProtNLM"/>
    </source>
</evidence>
<evidence type="ECO:0000313" key="1">
    <source>
        <dbReference type="EMBL" id="EFC99521.1"/>
    </source>
</evidence>
<evidence type="ECO:0000313" key="2">
    <source>
        <dbReference type="Proteomes" id="UP000004968"/>
    </source>
</evidence>
<comment type="caution">
    <text evidence="1">The sequence shown here is derived from an EMBL/GenBank/DDBJ whole genome shotgun (WGS) entry which is preliminary data.</text>
</comment>
<reference evidence="1 2" key="1">
    <citation type="submission" date="2010-01" db="EMBL/GenBank/DDBJ databases">
        <authorList>
            <person name="Weinstock G."/>
            <person name="Sodergren E."/>
            <person name="Clifton S."/>
            <person name="Fulton L."/>
            <person name="Fulton B."/>
            <person name="Courtney L."/>
            <person name="Fronick C."/>
            <person name="Harrison M."/>
            <person name="Strong C."/>
            <person name="Farmer C."/>
            <person name="Delahaunty K."/>
            <person name="Markovic C."/>
            <person name="Hall O."/>
            <person name="Minx P."/>
            <person name="Tomlinson C."/>
            <person name="Mitreva M."/>
            <person name="Nelson J."/>
            <person name="Hou S."/>
            <person name="Wollam A."/>
            <person name="Pepin K.H."/>
            <person name="Johnson M."/>
            <person name="Bhonagiri V."/>
            <person name="Nash W.E."/>
            <person name="Warren W."/>
            <person name="Chinwalla A."/>
            <person name="Mardis E.R."/>
            <person name="Wilson R.K."/>
        </authorList>
    </citation>
    <scope>NUCLEOTIDE SEQUENCE [LARGE SCALE GENOMIC DNA]</scope>
    <source>
        <strain evidence="1 2">DSM 13479</strain>
    </source>
</reference>
<accession>D3AF88</accession>
<dbReference type="SUPFAM" id="SSF48208">
    <property type="entry name" value="Six-hairpin glycosidases"/>
    <property type="match status" value="1"/>
</dbReference>
<dbReference type="InterPro" id="IPR008928">
    <property type="entry name" value="6-hairpin_glycosidase_sf"/>
</dbReference>
<gene>
    <name evidence="1" type="ORF">CLOSTHATH_02272</name>
</gene>
<dbReference type="AlphaFoldDB" id="D3AF88"/>
<proteinExistence type="predicted"/>
<dbReference type="EMBL" id="ACIO01000173">
    <property type="protein sequence ID" value="EFC99521.1"/>
    <property type="molecule type" value="Genomic_DNA"/>
</dbReference>